<evidence type="ECO:0000256" key="4">
    <source>
        <dbReference type="ARBA" id="ARBA00022989"/>
    </source>
</evidence>
<keyword evidence="8" id="KW-1185">Reference proteome</keyword>
<keyword evidence="5 6" id="KW-0472">Membrane</keyword>
<evidence type="ECO:0000313" key="7">
    <source>
        <dbReference type="EMBL" id="PLW76372.1"/>
    </source>
</evidence>
<dbReference type="EMBL" id="PKUQ01000031">
    <property type="protein sequence ID" value="PLW76372.1"/>
    <property type="molecule type" value="Genomic_DNA"/>
</dbReference>
<evidence type="ECO:0000256" key="5">
    <source>
        <dbReference type="ARBA" id="ARBA00023136"/>
    </source>
</evidence>
<dbReference type="GO" id="GO:0005886">
    <property type="term" value="C:plasma membrane"/>
    <property type="evidence" value="ECO:0007669"/>
    <property type="project" value="UniProtKB-SubCell"/>
</dbReference>
<sequence>MLSIQTWLLFIPAALALAVYPGPNNLLALSTAAKQGFIITILAGIGRLSAFAILIALCGLGLGTLLAASETYFILLKWVGGIYLIYIGLRMVLSKPADQHLRQTHHLEWGQLARQDFLVAITNPKAIIIFTAFFPQFLKESEPVFLQFTLLGITFLLLQLIAISSYAFAGAYLSHLVRSARGQKWLNRGSGVALISAGLFLTAARR</sequence>
<keyword evidence="4 6" id="KW-1133">Transmembrane helix</keyword>
<name>A0A2N5XPE2_9HYPH</name>
<reference evidence="7 8" key="1">
    <citation type="submission" date="2018-01" db="EMBL/GenBank/DDBJ databases">
        <title>The draft genome sequence of Cohaesibacter sp. H1304.</title>
        <authorList>
            <person name="Wang N.-N."/>
            <person name="Du Z.-J."/>
        </authorList>
    </citation>
    <scope>NUCLEOTIDE SEQUENCE [LARGE SCALE GENOMIC DNA]</scope>
    <source>
        <strain evidence="7 8">H1304</strain>
    </source>
</reference>
<evidence type="ECO:0000256" key="1">
    <source>
        <dbReference type="ARBA" id="ARBA00004651"/>
    </source>
</evidence>
<proteinExistence type="predicted"/>
<feature type="transmembrane region" description="Helical" evidence="6">
    <location>
        <begin position="74"/>
        <end position="93"/>
    </location>
</feature>
<keyword evidence="2" id="KW-1003">Cell membrane</keyword>
<evidence type="ECO:0000256" key="6">
    <source>
        <dbReference type="SAM" id="Phobius"/>
    </source>
</evidence>
<dbReference type="GO" id="GO:0015171">
    <property type="term" value="F:amino acid transmembrane transporter activity"/>
    <property type="evidence" value="ECO:0007669"/>
    <property type="project" value="TreeGrafter"/>
</dbReference>
<feature type="transmembrane region" description="Helical" evidence="6">
    <location>
        <begin position="144"/>
        <end position="173"/>
    </location>
</feature>
<evidence type="ECO:0000256" key="3">
    <source>
        <dbReference type="ARBA" id="ARBA00022692"/>
    </source>
</evidence>
<evidence type="ECO:0000313" key="8">
    <source>
        <dbReference type="Proteomes" id="UP000234881"/>
    </source>
</evidence>
<protein>
    <recommendedName>
        <fullName evidence="9">Lysine transporter LysE</fullName>
    </recommendedName>
</protein>
<comment type="subcellular location">
    <subcellularLocation>
        <location evidence="1">Cell membrane</location>
        <topology evidence="1">Multi-pass membrane protein</topology>
    </subcellularLocation>
</comment>
<feature type="transmembrane region" description="Helical" evidence="6">
    <location>
        <begin position="185"/>
        <end position="204"/>
    </location>
</feature>
<evidence type="ECO:0000256" key="2">
    <source>
        <dbReference type="ARBA" id="ARBA00022475"/>
    </source>
</evidence>
<comment type="caution">
    <text evidence="7">The sequence shown here is derived from an EMBL/GenBank/DDBJ whole genome shotgun (WGS) entry which is preliminary data.</text>
</comment>
<dbReference type="OrthoDB" id="9804822at2"/>
<organism evidence="7 8">
    <name type="scientific">Cohaesibacter celericrescens</name>
    <dbReference type="NCBI Taxonomy" id="2067669"/>
    <lineage>
        <taxon>Bacteria</taxon>
        <taxon>Pseudomonadati</taxon>
        <taxon>Pseudomonadota</taxon>
        <taxon>Alphaproteobacteria</taxon>
        <taxon>Hyphomicrobiales</taxon>
        <taxon>Cohaesibacteraceae</taxon>
    </lineage>
</organism>
<dbReference type="PIRSF" id="PIRSF006324">
    <property type="entry name" value="LeuE"/>
    <property type="match status" value="1"/>
</dbReference>
<accession>A0A2N5XPE2</accession>
<dbReference type="AlphaFoldDB" id="A0A2N5XPE2"/>
<dbReference type="Pfam" id="PF01810">
    <property type="entry name" value="LysE"/>
    <property type="match status" value="1"/>
</dbReference>
<gene>
    <name evidence="7" type="ORF">C0081_15955</name>
</gene>
<dbReference type="Proteomes" id="UP000234881">
    <property type="component" value="Unassembled WGS sequence"/>
</dbReference>
<dbReference type="InterPro" id="IPR001123">
    <property type="entry name" value="LeuE-type"/>
</dbReference>
<feature type="transmembrane region" description="Helical" evidence="6">
    <location>
        <begin position="50"/>
        <end position="68"/>
    </location>
</feature>
<dbReference type="RefSeq" id="WP_101534807.1">
    <property type="nucleotide sequence ID" value="NZ_JBFHIU010000038.1"/>
</dbReference>
<dbReference type="PANTHER" id="PTHR30086:SF20">
    <property type="entry name" value="ARGININE EXPORTER PROTEIN ARGO-RELATED"/>
    <property type="match status" value="1"/>
</dbReference>
<dbReference type="PANTHER" id="PTHR30086">
    <property type="entry name" value="ARGININE EXPORTER PROTEIN ARGO"/>
    <property type="match status" value="1"/>
</dbReference>
<keyword evidence="3 6" id="KW-0812">Transmembrane</keyword>
<evidence type="ECO:0008006" key="9">
    <source>
        <dbReference type="Google" id="ProtNLM"/>
    </source>
</evidence>